<feature type="transmembrane region" description="Helical" evidence="2">
    <location>
        <begin position="687"/>
        <end position="707"/>
    </location>
</feature>
<feature type="transmembrane region" description="Helical" evidence="2">
    <location>
        <begin position="1227"/>
        <end position="1243"/>
    </location>
</feature>
<proteinExistence type="predicted"/>
<feature type="transmembrane region" description="Helical" evidence="2">
    <location>
        <begin position="224"/>
        <end position="241"/>
    </location>
</feature>
<evidence type="ECO:0000256" key="2">
    <source>
        <dbReference type="SAM" id="Phobius"/>
    </source>
</evidence>
<name>A0A542YI38_9MICO</name>
<evidence type="ECO:0000313" key="4">
    <source>
        <dbReference type="Proteomes" id="UP000317998"/>
    </source>
</evidence>
<feature type="transmembrane region" description="Helical" evidence="2">
    <location>
        <begin position="1098"/>
        <end position="1118"/>
    </location>
</feature>
<protein>
    <submittedName>
        <fullName evidence="3">Uncharacterized protein</fullName>
    </submittedName>
</protein>
<evidence type="ECO:0000313" key="3">
    <source>
        <dbReference type="EMBL" id="TQL47742.1"/>
    </source>
</evidence>
<feature type="region of interest" description="Disordered" evidence="1">
    <location>
        <begin position="102"/>
        <end position="127"/>
    </location>
</feature>
<evidence type="ECO:0000256" key="1">
    <source>
        <dbReference type="SAM" id="MobiDB-lite"/>
    </source>
</evidence>
<feature type="transmembrane region" description="Helical" evidence="2">
    <location>
        <begin position="654"/>
        <end position="675"/>
    </location>
</feature>
<dbReference type="RefSeq" id="WP_141879959.1">
    <property type="nucleotide sequence ID" value="NZ_VFOM01000001.1"/>
</dbReference>
<organism evidence="3 4">
    <name type="scientific">Homoserinimonas aerilata</name>
    <dbReference type="NCBI Taxonomy" id="1162970"/>
    <lineage>
        <taxon>Bacteria</taxon>
        <taxon>Bacillati</taxon>
        <taxon>Actinomycetota</taxon>
        <taxon>Actinomycetes</taxon>
        <taxon>Micrococcales</taxon>
        <taxon>Microbacteriaceae</taxon>
        <taxon>Homoserinimonas</taxon>
    </lineage>
</organism>
<feature type="transmembrane region" description="Helical" evidence="2">
    <location>
        <begin position="315"/>
        <end position="335"/>
    </location>
</feature>
<dbReference type="InterPro" id="IPR058062">
    <property type="entry name" value="SCO7613_C"/>
</dbReference>
<feature type="transmembrane region" description="Helical" evidence="2">
    <location>
        <begin position="547"/>
        <end position="564"/>
    </location>
</feature>
<feature type="transmembrane region" description="Helical" evidence="2">
    <location>
        <begin position="1177"/>
        <end position="1196"/>
    </location>
</feature>
<feature type="transmembrane region" description="Helical" evidence="2">
    <location>
        <begin position="627"/>
        <end position="648"/>
    </location>
</feature>
<feature type="transmembrane region" description="Helical" evidence="2">
    <location>
        <begin position="406"/>
        <end position="423"/>
    </location>
</feature>
<feature type="transmembrane region" description="Helical" evidence="2">
    <location>
        <begin position="832"/>
        <end position="850"/>
    </location>
</feature>
<keyword evidence="2" id="KW-0812">Transmembrane</keyword>
<feature type="transmembrane region" description="Helical" evidence="2">
    <location>
        <begin position="1202"/>
        <end position="1220"/>
    </location>
</feature>
<reference evidence="3 4" key="1">
    <citation type="submission" date="2019-06" db="EMBL/GenBank/DDBJ databases">
        <title>Sequencing the genomes of 1000 actinobacteria strains.</title>
        <authorList>
            <person name="Klenk H.-P."/>
        </authorList>
    </citation>
    <scope>NUCLEOTIDE SEQUENCE [LARGE SCALE GENOMIC DNA]</scope>
    <source>
        <strain evidence="3 4">DSM 26477</strain>
    </source>
</reference>
<feature type="transmembrane region" description="Helical" evidence="2">
    <location>
        <begin position="164"/>
        <end position="183"/>
    </location>
</feature>
<feature type="transmembrane region" description="Helical" evidence="2">
    <location>
        <begin position="494"/>
        <end position="516"/>
    </location>
</feature>
<feature type="transmembrane region" description="Helical" evidence="2">
    <location>
        <begin position="1075"/>
        <end position="1092"/>
    </location>
</feature>
<feature type="transmembrane region" description="Helical" evidence="2">
    <location>
        <begin position="890"/>
        <end position="909"/>
    </location>
</feature>
<comment type="caution">
    <text evidence="3">The sequence shown here is derived from an EMBL/GenBank/DDBJ whole genome shotgun (WGS) entry which is preliminary data.</text>
</comment>
<keyword evidence="2" id="KW-0472">Membrane</keyword>
<feature type="transmembrane region" description="Helical" evidence="2">
    <location>
        <begin position="576"/>
        <end position="595"/>
    </location>
</feature>
<feature type="transmembrane region" description="Helical" evidence="2">
    <location>
        <begin position="1004"/>
        <end position="1025"/>
    </location>
</feature>
<keyword evidence="2" id="KW-1133">Transmembrane helix</keyword>
<gene>
    <name evidence="3" type="ORF">FB562_0810</name>
</gene>
<feature type="transmembrane region" description="Helical" evidence="2">
    <location>
        <begin position="856"/>
        <end position="878"/>
    </location>
</feature>
<feature type="transmembrane region" description="Helical" evidence="2">
    <location>
        <begin position="195"/>
        <end position="218"/>
    </location>
</feature>
<feature type="transmembrane region" description="Helical" evidence="2">
    <location>
        <begin position="1037"/>
        <end position="1054"/>
    </location>
</feature>
<dbReference type="NCBIfam" id="NF047321">
    <property type="entry name" value="SCO7613_CTERM"/>
    <property type="match status" value="2"/>
</dbReference>
<feature type="transmembrane region" description="Helical" evidence="2">
    <location>
        <begin position="915"/>
        <end position="931"/>
    </location>
</feature>
<feature type="transmembrane region" description="Helical" evidence="2">
    <location>
        <begin position="443"/>
        <end position="474"/>
    </location>
</feature>
<feature type="transmembrane region" description="Helical" evidence="2">
    <location>
        <begin position="1127"/>
        <end position="1145"/>
    </location>
</feature>
<feature type="transmembrane region" description="Helical" evidence="2">
    <location>
        <begin position="371"/>
        <end position="394"/>
    </location>
</feature>
<feature type="transmembrane region" description="Helical" evidence="2">
    <location>
        <begin position="977"/>
        <end position="997"/>
    </location>
</feature>
<feature type="transmembrane region" description="Helical" evidence="2">
    <location>
        <begin position="787"/>
        <end position="807"/>
    </location>
</feature>
<feature type="transmembrane region" description="Helical" evidence="2">
    <location>
        <begin position="1151"/>
        <end position="1168"/>
    </location>
</feature>
<keyword evidence="4" id="KW-1185">Reference proteome</keyword>
<feature type="region of interest" description="Disordered" evidence="1">
    <location>
        <begin position="1"/>
        <end position="20"/>
    </location>
</feature>
<feature type="transmembrane region" description="Helical" evidence="2">
    <location>
        <begin position="135"/>
        <end position="158"/>
    </location>
</feature>
<feature type="transmembrane region" description="Helical" evidence="2">
    <location>
        <begin position="276"/>
        <end position="295"/>
    </location>
</feature>
<sequence>MTDTGDYRAHSGRAYWPRNPADLTDTTRCPACYTPLHSSICRTCGLDLSAAEAHQLAALSQRIADQLDERVNLIGLIRYSSAQRAAQAVPLTAAADAPEPPALATATSPGLPAPAPSPLSQPTTPARPRRSGVQIALLVTGIALLSVFAIFFLVYAFINYGLAWRSAIIALATVATLVTATVLRHRKLTASAEGIAVFGILLVYLDAFAVRANGLLLLDRVDERSYWGVVLLVTSAAFIIWNRIGGMRSAGIVGYGTFAVGAGLIAAAATSDQLGGFSGTYVVASAMAVAGFIHLTATGKAAPGRKIAPAAAERVIVLLTTTLSLITAAIAALGVGTHDQWAPTLAFLGVAVISALHSAALIAYRRDMLDSVFGVTLAIGAAATSTAAIAGYALWASEENNPTATLLLPTIIAVAIALAWIVLAHRIIHRPLGTQRIGLRPALIGAAAGAGVIAALSLLPSLLVAVTTVGARVVQGLAESYERSGATKEALNEYQHLAVAALAVAVVLITLACSWLHLLRRTLGALAGAALVTLLLAAPLLGTLWLVLAAWLAITAAALVALFLRRDRTRNLPAGIRPILWAGAISGVSLAWLSGWAGSDTWPLTSAAAIAAVIAARILLTNTAARAGLLGGAQALFLVTAGATAHRLAENNGIATLTGVILVAAAIAAVTALPLRAFSPLDRRISFALSAITVVIGALLAATMLAGNASALASPGLPEHLALPVRSALLAAAALSVTAAALWSALPANAQLVPERMTAAIATAPALYWALSLVSGYPGIPAIVTELAPITAALLAAAAALAMAVTAERRQLAHQARETEKEQQKPGTARRWPRDIGIAVVAVPALAVAIDRGADTGWLVVLLAAVTALLTAISPDGLFASASPRRHSGWLALLLAVAALWWALGSQSVTALEPHVLPVAAALLVIAWLIHRSERAPVTSEAQGEAGHRSSVPYLAFAGLSVAIAPLALSAPSDENSILRAAVVLAASAALLLFGAYKRTSAPIADSAGAAGLLGVVIVGLVRGVDALHHNGEQLEAWLLPVVVALAVAAIGLARPRERSTVRAQELRRALSQTLPITAIAMIVIFEYTVAVDTGDGTLRLAAVIVLLAITHISAFLVDRAPLSRTVGWVAIAAAAIGPIIQPTAFDAIEYGTLPIAIALLASGAIHLDRTPSARSWPWLGPGTALLLLPSLIATIDERPLWRLVALGVVGVAVIVAAVVLRLQAPFLLGVAVTLTHAIATFAPQIRSVYELADWYVWAGIGGVLLIALAVRYEHRIRDLKKAVSSISALR</sequence>
<feature type="transmembrane region" description="Helical" evidence="2">
    <location>
        <begin position="952"/>
        <end position="971"/>
    </location>
</feature>
<dbReference type="OrthoDB" id="5096967at2"/>
<feature type="transmembrane region" description="Helical" evidence="2">
    <location>
        <begin position="341"/>
        <end position="364"/>
    </location>
</feature>
<feature type="transmembrane region" description="Helical" evidence="2">
    <location>
        <begin position="523"/>
        <end position="541"/>
    </location>
</feature>
<feature type="transmembrane region" description="Helical" evidence="2">
    <location>
        <begin position="253"/>
        <end position="270"/>
    </location>
</feature>
<feature type="transmembrane region" description="Helical" evidence="2">
    <location>
        <begin position="758"/>
        <end position="775"/>
    </location>
</feature>
<feature type="transmembrane region" description="Helical" evidence="2">
    <location>
        <begin position="1255"/>
        <end position="1273"/>
    </location>
</feature>
<accession>A0A542YI38</accession>
<feature type="transmembrane region" description="Helical" evidence="2">
    <location>
        <begin position="727"/>
        <end position="746"/>
    </location>
</feature>
<dbReference type="Proteomes" id="UP000317998">
    <property type="component" value="Unassembled WGS sequence"/>
</dbReference>
<dbReference type="EMBL" id="VFOM01000001">
    <property type="protein sequence ID" value="TQL47742.1"/>
    <property type="molecule type" value="Genomic_DNA"/>
</dbReference>
<feature type="transmembrane region" description="Helical" evidence="2">
    <location>
        <begin position="601"/>
        <end position="620"/>
    </location>
</feature>